<evidence type="ECO:0000256" key="3">
    <source>
        <dbReference type="ARBA" id="ARBA00022533"/>
    </source>
</evidence>
<sequence>MTTKTKYPLVRKLEALAHNLRWCWQPDGWRVFRDLDAQLWHKCSHNPIAFLEEWEPAELEARAQRTGLAGRIHNGHQKLVDYLARRGPEARMSAGPLHTRPVAYFCAEFGIHESLPIYSGGLGILAGDHMKAASDLSIPLVGVGLFYPLGYFQQSIDEDGWQQEHYGRTDVAKLPLTKVVDADGAPLEIEIDMGSERIKAYVWRAPVGRNELLMLDSDVPGNNPDDRLLTSQLYGGDRRMRIRQEILLGVGGVRALAALGIDPAVYHLNEGHSAFATFELAARYMEREGIFFEEARDKVARQTVFTTHTPVPAGHDRFHIELFEEMLGWMRPRLGIDHREFHGFGRIDLNNPNESFCMTVLALKMSRYRNGVSNLHGEVSRQMWRDLWPHGELKDVPIGHITNGVHVPSFLAPEMRTLYDKYLEPGWEHHQEKPEAWAGLANLEPGELWETHQLLKAKLIEFINDRVATQTAPKGEGEGQVVPGSGFAPETLTIGFARRFATYKRADLIMDDLERFKRLIRDADRPIQIIYAGKAHPADEYGKALIQKIVQVTTDPEFEGRVVFLADYEMNVARHMLHGVDIWLNNPRRPQEACGTSGQKVVLNGALNCSILDGWWAEAYDGRNGFAIGDTSEYADPGQQDVHDARALYDVLENEVIPLYYDTDASGLPIEWIERVKWSIISLGWRFNASRMLLDYLNLAYLPAAGATSAQM</sequence>
<dbReference type="NCBIfam" id="TIGR02094">
    <property type="entry name" value="more_P_ylases"/>
    <property type="match status" value="1"/>
</dbReference>
<keyword evidence="3" id="KW-0021">Allosteric enzyme</keyword>
<comment type="catalytic activity">
    <reaction evidence="1">
        <text>[(1-&gt;4)-alpha-D-glucosyl](n) + phosphate = [(1-&gt;4)-alpha-D-glucosyl](n-1) + alpha-D-glucose 1-phosphate</text>
        <dbReference type="Rhea" id="RHEA:41732"/>
        <dbReference type="Rhea" id="RHEA-COMP:9584"/>
        <dbReference type="Rhea" id="RHEA-COMP:9586"/>
        <dbReference type="ChEBI" id="CHEBI:15444"/>
        <dbReference type="ChEBI" id="CHEBI:43474"/>
        <dbReference type="ChEBI" id="CHEBI:58601"/>
        <dbReference type="EC" id="2.4.1.1"/>
    </reaction>
</comment>
<dbReference type="KEGG" id="bsed:DN745_01765"/>
<dbReference type="Gene3D" id="3.40.50.2000">
    <property type="entry name" value="Glycogen Phosphorylase B"/>
    <property type="match status" value="3"/>
</dbReference>
<dbReference type="RefSeq" id="WP_111331597.1">
    <property type="nucleotide sequence ID" value="NZ_CP030032.1"/>
</dbReference>
<dbReference type="InterPro" id="IPR052182">
    <property type="entry name" value="Glycogen/Maltodextrin_Phosph"/>
</dbReference>
<evidence type="ECO:0000313" key="4">
    <source>
        <dbReference type="EMBL" id="AWV88128.1"/>
    </source>
</evidence>
<dbReference type="GO" id="GO:0005975">
    <property type="term" value="P:carbohydrate metabolic process"/>
    <property type="evidence" value="ECO:0007669"/>
    <property type="project" value="InterPro"/>
</dbReference>
<dbReference type="InterPro" id="IPR024517">
    <property type="entry name" value="Glycogen_phosphorylase_DUF3417"/>
</dbReference>
<dbReference type="Pfam" id="PF11897">
    <property type="entry name" value="DUF3417"/>
    <property type="match status" value="1"/>
</dbReference>
<dbReference type="PANTHER" id="PTHR42655">
    <property type="entry name" value="GLYCOGEN PHOSPHORYLASE"/>
    <property type="match status" value="1"/>
</dbReference>
<reference evidence="4 5" key="1">
    <citation type="submission" date="2018-06" db="EMBL/GenBank/DDBJ databases">
        <title>Lujinxingia sediminis gen. nov. sp. nov., a new facultative anaerobic member of the class Deltaproteobacteria, and proposal of Lujinxingaceae fam. nov.</title>
        <authorList>
            <person name="Guo L.-Y."/>
            <person name="Li C.-M."/>
            <person name="Wang S."/>
            <person name="Du Z.-J."/>
        </authorList>
    </citation>
    <scope>NUCLEOTIDE SEQUENCE [LARGE SCALE GENOMIC DNA]</scope>
    <source>
        <strain evidence="4 5">FA350</strain>
    </source>
</reference>
<dbReference type="EMBL" id="CP030032">
    <property type="protein sequence ID" value="AWV88128.1"/>
    <property type="molecule type" value="Genomic_DNA"/>
</dbReference>
<name>A0A2Z4FHD1_9DELT</name>
<dbReference type="SUPFAM" id="SSF53756">
    <property type="entry name" value="UDP-Glycosyltransferase/glycogen phosphorylase"/>
    <property type="match status" value="1"/>
</dbReference>
<dbReference type="GO" id="GO:0030170">
    <property type="term" value="F:pyridoxal phosphate binding"/>
    <property type="evidence" value="ECO:0007669"/>
    <property type="project" value="InterPro"/>
</dbReference>
<proteinExistence type="inferred from homology"/>
<protein>
    <submittedName>
        <fullName evidence="4">Alpha-glucan phosphorylase</fullName>
    </submittedName>
</protein>
<dbReference type="PIRSF" id="PIRSF000460">
    <property type="entry name" value="Pprylas_GlgP"/>
    <property type="match status" value="1"/>
</dbReference>
<dbReference type="Proteomes" id="UP000249799">
    <property type="component" value="Chromosome"/>
</dbReference>
<comment type="similarity">
    <text evidence="2">Belongs to the glycogen phosphorylase family.</text>
</comment>
<dbReference type="AlphaFoldDB" id="A0A2Z4FHD1"/>
<accession>A0A2Z4FHD1</accession>
<dbReference type="InterPro" id="IPR011834">
    <property type="entry name" value="Agluc_phsphrylas"/>
</dbReference>
<evidence type="ECO:0000256" key="1">
    <source>
        <dbReference type="ARBA" id="ARBA00001275"/>
    </source>
</evidence>
<dbReference type="PANTHER" id="PTHR42655:SF1">
    <property type="entry name" value="GLYCOGEN PHOSPHORYLASE"/>
    <property type="match status" value="1"/>
</dbReference>
<gene>
    <name evidence="4" type="ORF">DN745_01765</name>
</gene>
<dbReference type="GO" id="GO:0008184">
    <property type="term" value="F:glycogen phosphorylase activity"/>
    <property type="evidence" value="ECO:0007669"/>
    <property type="project" value="InterPro"/>
</dbReference>
<evidence type="ECO:0000313" key="5">
    <source>
        <dbReference type="Proteomes" id="UP000249799"/>
    </source>
</evidence>
<dbReference type="InterPro" id="IPR000811">
    <property type="entry name" value="Glyco_trans_35"/>
</dbReference>
<keyword evidence="5" id="KW-1185">Reference proteome</keyword>
<dbReference type="Pfam" id="PF00343">
    <property type="entry name" value="Phosphorylase"/>
    <property type="match status" value="1"/>
</dbReference>
<organism evidence="4 5">
    <name type="scientific">Bradymonas sediminis</name>
    <dbReference type="NCBI Taxonomy" id="1548548"/>
    <lineage>
        <taxon>Bacteria</taxon>
        <taxon>Deltaproteobacteria</taxon>
        <taxon>Bradymonadales</taxon>
        <taxon>Bradymonadaceae</taxon>
        <taxon>Bradymonas</taxon>
    </lineage>
</organism>
<evidence type="ECO:0000256" key="2">
    <source>
        <dbReference type="ARBA" id="ARBA00006047"/>
    </source>
</evidence>
<dbReference type="OrthoDB" id="7229284at2"/>